<organism evidence="7 8">
    <name type="scientific">Candidatus Pandoraea novymonadis</name>
    <dbReference type="NCBI Taxonomy" id="1808959"/>
    <lineage>
        <taxon>Bacteria</taxon>
        <taxon>Pseudomonadati</taxon>
        <taxon>Pseudomonadota</taxon>
        <taxon>Betaproteobacteria</taxon>
        <taxon>Burkholderiales</taxon>
        <taxon>Burkholderiaceae</taxon>
        <taxon>Pandoraea</taxon>
    </lineage>
</organism>
<dbReference type="NCBIfam" id="TIGR00152">
    <property type="entry name" value="dephospho-CoA kinase"/>
    <property type="match status" value="1"/>
</dbReference>
<dbReference type="Gene3D" id="3.40.50.300">
    <property type="entry name" value="P-loop containing nucleotide triphosphate hydrolases"/>
    <property type="match status" value="1"/>
</dbReference>
<keyword evidence="2 5" id="KW-0547">Nucleotide-binding</keyword>
<evidence type="ECO:0000256" key="3">
    <source>
        <dbReference type="ARBA" id="ARBA00022840"/>
    </source>
</evidence>
<sequence length="209" mass="23350">MIYRIGLTGGIGSGKTTVANLFARHGVPIIDTDSIAHEITSSHGAAMTSIRTTFGSNFIAPDGSLDRNRMRALVFKDKKAKAALEAITHPLIRAKCEQASSKSNEPYLIFVVPLLIESKAWWRPRIQRIVIIDCEEETQIARVMARNNFTREQVLSIIARQAGRAERRASADDIIDNNDRAPPITLQVKCLHKRYLSLAKKTAKEISWQ</sequence>
<comment type="caution">
    <text evidence="7">The sequence shown here is derived from an EMBL/GenBank/DDBJ whole genome shotgun (WGS) entry which is preliminary data.</text>
</comment>
<evidence type="ECO:0000256" key="1">
    <source>
        <dbReference type="ARBA" id="ARBA00009018"/>
    </source>
</evidence>
<keyword evidence="5" id="KW-0963">Cytoplasm</keyword>
<dbReference type="PANTHER" id="PTHR10695:SF46">
    <property type="entry name" value="BIFUNCTIONAL COENZYME A SYNTHASE-RELATED"/>
    <property type="match status" value="1"/>
</dbReference>
<dbReference type="Proteomes" id="UP000242660">
    <property type="component" value="Unassembled WGS sequence"/>
</dbReference>
<accession>A0ABX5FHK6</accession>
<comment type="function">
    <text evidence="5">Catalyzes the phosphorylation of the 3'-hydroxyl group of dephosphocoenzyme A to form coenzyme A.</text>
</comment>
<dbReference type="InterPro" id="IPR027417">
    <property type="entry name" value="P-loop_NTPase"/>
</dbReference>
<dbReference type="InterPro" id="IPR001977">
    <property type="entry name" value="Depp_CoAkinase"/>
</dbReference>
<dbReference type="SUPFAM" id="SSF52540">
    <property type="entry name" value="P-loop containing nucleoside triphosphate hydrolases"/>
    <property type="match status" value="1"/>
</dbReference>
<keyword evidence="4 5" id="KW-0173">Coenzyme A biosynthesis</keyword>
<keyword evidence="5 7" id="KW-0418">Kinase</keyword>
<feature type="binding site" evidence="5">
    <location>
        <begin position="12"/>
        <end position="17"/>
    </location>
    <ligand>
        <name>ATP</name>
        <dbReference type="ChEBI" id="CHEBI:30616"/>
    </ligand>
</feature>
<protein>
    <recommendedName>
        <fullName evidence="5 6">Dephospho-CoA kinase</fullName>
        <ecNumber evidence="5 6">2.7.1.24</ecNumber>
    </recommendedName>
    <alternativeName>
        <fullName evidence="5">Dephosphocoenzyme A kinase</fullName>
    </alternativeName>
</protein>
<dbReference type="EMBL" id="MUHY01000001">
    <property type="protein sequence ID" value="PSB92422.1"/>
    <property type="molecule type" value="Genomic_DNA"/>
</dbReference>
<dbReference type="EC" id="2.7.1.24" evidence="5 6"/>
<dbReference type="CDD" id="cd02022">
    <property type="entry name" value="DPCK"/>
    <property type="match status" value="1"/>
</dbReference>
<evidence type="ECO:0000313" key="8">
    <source>
        <dbReference type="Proteomes" id="UP000242660"/>
    </source>
</evidence>
<keyword evidence="3 5" id="KW-0067">ATP-binding</keyword>
<evidence type="ECO:0000256" key="6">
    <source>
        <dbReference type="NCBIfam" id="TIGR00152"/>
    </source>
</evidence>
<evidence type="ECO:0000256" key="4">
    <source>
        <dbReference type="ARBA" id="ARBA00022993"/>
    </source>
</evidence>
<comment type="catalytic activity">
    <reaction evidence="5">
        <text>3'-dephospho-CoA + ATP = ADP + CoA + H(+)</text>
        <dbReference type="Rhea" id="RHEA:18245"/>
        <dbReference type="ChEBI" id="CHEBI:15378"/>
        <dbReference type="ChEBI" id="CHEBI:30616"/>
        <dbReference type="ChEBI" id="CHEBI:57287"/>
        <dbReference type="ChEBI" id="CHEBI:57328"/>
        <dbReference type="ChEBI" id="CHEBI:456216"/>
        <dbReference type="EC" id="2.7.1.24"/>
    </reaction>
</comment>
<dbReference type="GO" id="GO:0016301">
    <property type="term" value="F:kinase activity"/>
    <property type="evidence" value="ECO:0007669"/>
    <property type="project" value="UniProtKB-KW"/>
</dbReference>
<evidence type="ECO:0000313" key="7">
    <source>
        <dbReference type="EMBL" id="PSB92422.1"/>
    </source>
</evidence>
<reference evidence="7 8" key="1">
    <citation type="journal article" date="2017" name="Front. Microbiol.">
        <title>Genome of Ca. Pandoraea novymonadis, an Endosymbiotic Bacterium of the Trypanosomatid Novymonas esmeraldas.</title>
        <authorList>
            <person name="Kostygov A.Y."/>
            <person name="Butenko A."/>
            <person name="Nenarokova A."/>
            <person name="Tashyreva D."/>
            <person name="Flegontov P."/>
            <person name="Lukes J."/>
            <person name="Yurchenko V."/>
        </authorList>
    </citation>
    <scope>NUCLEOTIDE SEQUENCE [LARGE SCALE GENOMIC DNA]</scope>
    <source>
        <strain evidence="7 8">E262</strain>
    </source>
</reference>
<keyword evidence="8" id="KW-1185">Reference proteome</keyword>
<name>A0ABX5FHK6_9BURK</name>
<evidence type="ECO:0000256" key="5">
    <source>
        <dbReference type="HAMAP-Rule" id="MF_00376"/>
    </source>
</evidence>
<comment type="pathway">
    <text evidence="5">Cofactor biosynthesis; coenzyme A biosynthesis; CoA from (R)-pantothenate: step 5/5.</text>
</comment>
<dbReference type="Pfam" id="PF01121">
    <property type="entry name" value="CoaE"/>
    <property type="match status" value="1"/>
</dbReference>
<dbReference type="PROSITE" id="PS51219">
    <property type="entry name" value="DPCK"/>
    <property type="match status" value="1"/>
</dbReference>
<proteinExistence type="inferred from homology"/>
<evidence type="ECO:0000256" key="2">
    <source>
        <dbReference type="ARBA" id="ARBA00022741"/>
    </source>
</evidence>
<keyword evidence="5" id="KW-0808">Transferase</keyword>
<comment type="similarity">
    <text evidence="1 5">Belongs to the CoaE family.</text>
</comment>
<dbReference type="HAMAP" id="MF_00376">
    <property type="entry name" value="Dephospho_CoA_kinase"/>
    <property type="match status" value="1"/>
</dbReference>
<gene>
    <name evidence="5 7" type="primary">coaE</name>
    <name evidence="7" type="ORF">BZL35_00664</name>
</gene>
<comment type="subcellular location">
    <subcellularLocation>
        <location evidence="5">Cytoplasm</location>
    </subcellularLocation>
</comment>
<dbReference type="PANTHER" id="PTHR10695">
    <property type="entry name" value="DEPHOSPHO-COA KINASE-RELATED"/>
    <property type="match status" value="1"/>
</dbReference>